<evidence type="ECO:0000256" key="1">
    <source>
        <dbReference type="ARBA" id="ARBA00022676"/>
    </source>
</evidence>
<dbReference type="Pfam" id="PF13439">
    <property type="entry name" value="Glyco_transf_4"/>
    <property type="match status" value="1"/>
</dbReference>
<dbReference type="GO" id="GO:0016757">
    <property type="term" value="F:glycosyltransferase activity"/>
    <property type="evidence" value="ECO:0007669"/>
    <property type="project" value="UniProtKB-KW"/>
</dbReference>
<feature type="domain" description="Glycosyltransferase subfamily 4-like N-terminal" evidence="3">
    <location>
        <begin position="14"/>
        <end position="85"/>
    </location>
</feature>
<dbReference type="Gene3D" id="3.40.50.2000">
    <property type="entry name" value="Glycogen Phosphorylase B"/>
    <property type="match status" value="1"/>
</dbReference>
<keyword evidence="2" id="KW-0808">Transferase</keyword>
<keyword evidence="5" id="KW-1185">Reference proteome</keyword>
<dbReference type="SUPFAM" id="SSF53756">
    <property type="entry name" value="UDP-Glycosyltransferase/glycogen phosphorylase"/>
    <property type="match status" value="1"/>
</dbReference>
<evidence type="ECO:0000313" key="4">
    <source>
        <dbReference type="EMBL" id="WIX76766.1"/>
    </source>
</evidence>
<protein>
    <recommendedName>
        <fullName evidence="3">Glycosyltransferase subfamily 4-like N-terminal domain-containing protein</fullName>
    </recommendedName>
</protein>
<gene>
    <name evidence="4" type="ORF">QRX50_35790</name>
</gene>
<proteinExistence type="predicted"/>
<evidence type="ECO:0000313" key="5">
    <source>
        <dbReference type="Proteomes" id="UP001236014"/>
    </source>
</evidence>
<reference evidence="4 5" key="1">
    <citation type="submission" date="2023-06" db="EMBL/GenBank/DDBJ databases">
        <authorList>
            <person name="Oyuntsetseg B."/>
            <person name="Kim S.B."/>
        </authorList>
    </citation>
    <scope>NUCLEOTIDE SEQUENCE [LARGE SCALE GENOMIC DNA]</scope>
    <source>
        <strain evidence="4 5">2-15</strain>
    </source>
</reference>
<accession>A0A9Y2MSL5</accession>
<dbReference type="InterPro" id="IPR028098">
    <property type="entry name" value="Glyco_trans_4-like_N"/>
</dbReference>
<dbReference type="AlphaFoldDB" id="A0A9Y2MSL5"/>
<name>A0A9Y2MSL5_9PSEU</name>
<keyword evidence="1" id="KW-0328">Glycosyltransferase</keyword>
<evidence type="ECO:0000259" key="3">
    <source>
        <dbReference type="Pfam" id="PF13439"/>
    </source>
</evidence>
<dbReference type="EMBL" id="CP127294">
    <property type="protein sequence ID" value="WIX76766.1"/>
    <property type="molecule type" value="Genomic_DNA"/>
</dbReference>
<organism evidence="4 5">
    <name type="scientific">Amycolatopsis carbonis</name>
    <dbReference type="NCBI Taxonomy" id="715471"/>
    <lineage>
        <taxon>Bacteria</taxon>
        <taxon>Bacillati</taxon>
        <taxon>Actinomycetota</taxon>
        <taxon>Actinomycetes</taxon>
        <taxon>Pseudonocardiales</taxon>
        <taxon>Pseudonocardiaceae</taxon>
        <taxon>Amycolatopsis</taxon>
    </lineage>
</organism>
<dbReference type="KEGG" id="acab:QRX50_35790"/>
<sequence>MRVALVTETWLPSVDGIVTRLVATVRELHAAGHDVLVIAPEGPGSAVTGAAVRTVPTVGATFLYGGKRWGLPLPRVGRYLREFDPTWSTS</sequence>
<dbReference type="Proteomes" id="UP001236014">
    <property type="component" value="Chromosome"/>
</dbReference>
<evidence type="ECO:0000256" key="2">
    <source>
        <dbReference type="ARBA" id="ARBA00022679"/>
    </source>
</evidence>